<evidence type="ECO:0000256" key="4">
    <source>
        <dbReference type="ARBA" id="ARBA00022475"/>
    </source>
</evidence>
<evidence type="ECO:0000256" key="12">
    <source>
        <dbReference type="ARBA" id="ARBA00023012"/>
    </source>
</evidence>
<feature type="transmembrane region" description="Helical" evidence="14">
    <location>
        <begin position="288"/>
        <end position="308"/>
    </location>
</feature>
<feature type="transmembrane region" description="Helical" evidence="14">
    <location>
        <begin position="43"/>
        <end position="66"/>
    </location>
</feature>
<dbReference type="Gene3D" id="3.30.565.10">
    <property type="entry name" value="Histidine kinase-like ATPase, C-terminal domain"/>
    <property type="match status" value="1"/>
</dbReference>
<dbReference type="InterPro" id="IPR005467">
    <property type="entry name" value="His_kinase_dom"/>
</dbReference>
<dbReference type="InterPro" id="IPR003660">
    <property type="entry name" value="HAMP_dom"/>
</dbReference>
<dbReference type="SUPFAM" id="SSF158472">
    <property type="entry name" value="HAMP domain-like"/>
    <property type="match status" value="1"/>
</dbReference>
<evidence type="ECO:0000256" key="3">
    <source>
        <dbReference type="ARBA" id="ARBA00012438"/>
    </source>
</evidence>
<evidence type="ECO:0000256" key="8">
    <source>
        <dbReference type="ARBA" id="ARBA00022741"/>
    </source>
</evidence>
<dbReference type="Proteomes" id="UP000245506">
    <property type="component" value="Unassembled WGS sequence"/>
</dbReference>
<dbReference type="CDD" id="cd06225">
    <property type="entry name" value="HAMP"/>
    <property type="match status" value="1"/>
</dbReference>
<dbReference type="SUPFAM" id="SSF47384">
    <property type="entry name" value="Homodimeric domain of signal transducing histidine kinase"/>
    <property type="match status" value="1"/>
</dbReference>
<dbReference type="PANTHER" id="PTHR42878:SF7">
    <property type="entry name" value="SENSOR HISTIDINE KINASE GLRK"/>
    <property type="match status" value="1"/>
</dbReference>
<dbReference type="PIRSF" id="PIRSF037532">
    <property type="entry name" value="STHK_NtrY"/>
    <property type="match status" value="1"/>
</dbReference>
<dbReference type="GO" id="GO:0000156">
    <property type="term" value="F:phosphorelay response regulator activity"/>
    <property type="evidence" value="ECO:0007669"/>
    <property type="project" value="TreeGrafter"/>
</dbReference>
<comment type="caution">
    <text evidence="17">The sequence shown here is derived from an EMBL/GenBank/DDBJ whole genome shotgun (WGS) entry which is preliminary data.</text>
</comment>
<dbReference type="InterPro" id="IPR035965">
    <property type="entry name" value="PAS-like_dom_sf"/>
</dbReference>
<evidence type="ECO:0000256" key="11">
    <source>
        <dbReference type="ARBA" id="ARBA00022989"/>
    </source>
</evidence>
<dbReference type="SMART" id="SM00304">
    <property type="entry name" value="HAMP"/>
    <property type="match status" value="1"/>
</dbReference>
<keyword evidence="9 17" id="KW-0418">Kinase</keyword>
<dbReference type="Gene3D" id="1.10.287.130">
    <property type="match status" value="1"/>
</dbReference>
<feature type="transmembrane region" description="Helical" evidence="14">
    <location>
        <begin position="86"/>
        <end position="109"/>
    </location>
</feature>
<dbReference type="InterPro" id="IPR003594">
    <property type="entry name" value="HATPase_dom"/>
</dbReference>
<dbReference type="InterPro" id="IPR017232">
    <property type="entry name" value="NtrY"/>
</dbReference>
<dbReference type="GO" id="GO:0030295">
    <property type="term" value="F:protein kinase activator activity"/>
    <property type="evidence" value="ECO:0007669"/>
    <property type="project" value="TreeGrafter"/>
</dbReference>
<dbReference type="Gene3D" id="3.30.450.20">
    <property type="entry name" value="PAS domain"/>
    <property type="match status" value="1"/>
</dbReference>
<evidence type="ECO:0000259" key="16">
    <source>
        <dbReference type="PROSITE" id="PS50885"/>
    </source>
</evidence>
<evidence type="ECO:0000256" key="9">
    <source>
        <dbReference type="ARBA" id="ARBA00022777"/>
    </source>
</evidence>
<dbReference type="SUPFAM" id="SSF55785">
    <property type="entry name" value="PYP-like sensor domain (PAS domain)"/>
    <property type="match status" value="1"/>
</dbReference>
<dbReference type="InterPro" id="IPR000014">
    <property type="entry name" value="PAS"/>
</dbReference>
<dbReference type="InterPro" id="IPR036097">
    <property type="entry name" value="HisK_dim/P_sf"/>
</dbReference>
<name>A0A317CKB0_9GAMM</name>
<evidence type="ECO:0000256" key="14">
    <source>
        <dbReference type="SAM" id="Phobius"/>
    </source>
</evidence>
<dbReference type="Pfam" id="PF00672">
    <property type="entry name" value="HAMP"/>
    <property type="match status" value="1"/>
</dbReference>
<dbReference type="CDD" id="cd00130">
    <property type="entry name" value="PAS"/>
    <property type="match status" value="1"/>
</dbReference>
<dbReference type="CDD" id="cd00082">
    <property type="entry name" value="HisKA"/>
    <property type="match status" value="1"/>
</dbReference>
<dbReference type="Gene3D" id="6.10.340.10">
    <property type="match status" value="1"/>
</dbReference>
<dbReference type="SMART" id="SM00388">
    <property type="entry name" value="HisKA"/>
    <property type="match status" value="1"/>
</dbReference>
<evidence type="ECO:0000313" key="18">
    <source>
        <dbReference type="Proteomes" id="UP000245506"/>
    </source>
</evidence>
<organism evidence="17 18">
    <name type="scientific">Leucothrix arctica</name>
    <dbReference type="NCBI Taxonomy" id="1481894"/>
    <lineage>
        <taxon>Bacteria</taxon>
        <taxon>Pseudomonadati</taxon>
        <taxon>Pseudomonadota</taxon>
        <taxon>Gammaproteobacteria</taxon>
        <taxon>Thiotrichales</taxon>
        <taxon>Thiotrichaceae</taxon>
        <taxon>Leucothrix</taxon>
    </lineage>
</organism>
<evidence type="ECO:0000256" key="2">
    <source>
        <dbReference type="ARBA" id="ARBA00004651"/>
    </source>
</evidence>
<comment type="subcellular location">
    <subcellularLocation>
        <location evidence="2">Cell membrane</location>
        <topology evidence="2">Multi-pass membrane protein</topology>
    </subcellularLocation>
</comment>
<evidence type="ECO:0000313" key="17">
    <source>
        <dbReference type="EMBL" id="PWQ98769.1"/>
    </source>
</evidence>
<dbReference type="PANTHER" id="PTHR42878">
    <property type="entry name" value="TWO-COMPONENT HISTIDINE KINASE"/>
    <property type="match status" value="1"/>
</dbReference>
<keyword evidence="4" id="KW-1003">Cell membrane</keyword>
<dbReference type="EC" id="2.7.13.3" evidence="3"/>
<protein>
    <recommendedName>
        <fullName evidence="3">histidine kinase</fullName>
        <ecNumber evidence="3">2.7.13.3</ecNumber>
    </recommendedName>
</protein>
<dbReference type="PROSITE" id="PS50109">
    <property type="entry name" value="HIS_KIN"/>
    <property type="match status" value="1"/>
</dbReference>
<dbReference type="Pfam" id="PF19312">
    <property type="entry name" value="NtrY_N"/>
    <property type="match status" value="1"/>
</dbReference>
<dbReference type="SMART" id="SM00091">
    <property type="entry name" value="PAS"/>
    <property type="match status" value="1"/>
</dbReference>
<comment type="catalytic activity">
    <reaction evidence="1">
        <text>ATP + protein L-histidine = ADP + protein N-phospho-L-histidine.</text>
        <dbReference type="EC" id="2.7.13.3"/>
    </reaction>
</comment>
<dbReference type="OrthoDB" id="1931120at2"/>
<evidence type="ECO:0000256" key="6">
    <source>
        <dbReference type="ARBA" id="ARBA00022679"/>
    </source>
</evidence>
<dbReference type="InterPro" id="IPR003661">
    <property type="entry name" value="HisK_dim/P_dom"/>
</dbReference>
<evidence type="ECO:0000256" key="10">
    <source>
        <dbReference type="ARBA" id="ARBA00022840"/>
    </source>
</evidence>
<dbReference type="Pfam" id="PF13188">
    <property type="entry name" value="PAS_8"/>
    <property type="match status" value="1"/>
</dbReference>
<dbReference type="GO" id="GO:0005524">
    <property type="term" value="F:ATP binding"/>
    <property type="evidence" value="ECO:0007669"/>
    <property type="project" value="UniProtKB-KW"/>
</dbReference>
<dbReference type="SUPFAM" id="SSF55874">
    <property type="entry name" value="ATPase domain of HSP90 chaperone/DNA topoisomerase II/histidine kinase"/>
    <property type="match status" value="1"/>
</dbReference>
<dbReference type="InterPro" id="IPR036890">
    <property type="entry name" value="HATPase_C_sf"/>
</dbReference>
<dbReference type="PROSITE" id="PS50885">
    <property type="entry name" value="HAMP"/>
    <property type="match status" value="1"/>
</dbReference>
<dbReference type="Pfam" id="PF02518">
    <property type="entry name" value="HATPase_c"/>
    <property type="match status" value="1"/>
</dbReference>
<keyword evidence="13 14" id="KW-0472">Membrane</keyword>
<proteinExistence type="predicted"/>
<dbReference type="GO" id="GO:0005886">
    <property type="term" value="C:plasma membrane"/>
    <property type="evidence" value="ECO:0007669"/>
    <property type="project" value="UniProtKB-SubCell"/>
</dbReference>
<evidence type="ECO:0000256" key="13">
    <source>
        <dbReference type="ARBA" id="ARBA00023136"/>
    </source>
</evidence>
<feature type="domain" description="Histidine kinase" evidence="15">
    <location>
        <begin position="506"/>
        <end position="724"/>
    </location>
</feature>
<gene>
    <name evidence="17" type="ORF">DKT75_02880</name>
</gene>
<dbReference type="InterPro" id="IPR004358">
    <property type="entry name" value="Sig_transdc_His_kin-like_C"/>
</dbReference>
<accession>A0A317CKB0</accession>
<reference evidence="17 18" key="1">
    <citation type="submission" date="2018-05" db="EMBL/GenBank/DDBJ databases">
        <title>Leucothrix arctica sp. nov., isolated from Arctic seawater.</title>
        <authorList>
            <person name="Choi A."/>
            <person name="Baek K."/>
        </authorList>
    </citation>
    <scope>NUCLEOTIDE SEQUENCE [LARGE SCALE GENOMIC DNA]</scope>
    <source>
        <strain evidence="17 18">IMCC9719</strain>
    </source>
</reference>
<evidence type="ECO:0000256" key="1">
    <source>
        <dbReference type="ARBA" id="ARBA00000085"/>
    </source>
</evidence>
<keyword evidence="6" id="KW-0808">Transferase</keyword>
<keyword evidence="8" id="KW-0547">Nucleotide-binding</keyword>
<dbReference type="InterPro" id="IPR050351">
    <property type="entry name" value="BphY/WalK/GraS-like"/>
</dbReference>
<feature type="transmembrane region" description="Helical" evidence="14">
    <location>
        <begin position="12"/>
        <end position="31"/>
    </location>
</feature>
<keyword evidence="18" id="KW-1185">Reference proteome</keyword>
<keyword evidence="11 14" id="KW-1133">Transmembrane helix</keyword>
<dbReference type="SMART" id="SM00387">
    <property type="entry name" value="HATPase_c"/>
    <property type="match status" value="1"/>
</dbReference>
<keyword evidence="12" id="KW-0902">Two-component regulatory system</keyword>
<dbReference type="InterPro" id="IPR045671">
    <property type="entry name" value="NtrY-like_N"/>
</dbReference>
<keyword evidence="7 14" id="KW-0812">Transmembrane</keyword>
<feature type="domain" description="HAMP" evidence="16">
    <location>
        <begin position="310"/>
        <end position="362"/>
    </location>
</feature>
<evidence type="ECO:0000259" key="15">
    <source>
        <dbReference type="PROSITE" id="PS50109"/>
    </source>
</evidence>
<dbReference type="RefSeq" id="WP_109821925.1">
    <property type="nucleotide sequence ID" value="NZ_QGKL01000010.1"/>
</dbReference>
<sequence length="740" mass="83352">MAITVRTVVFQIAPVVLTAILLGISLFILNLSTRNPESSDDIIGWLAPLNIAILLILSFLVLFNLYQAVIRLRTQQAGSRFTLRLMMAFSVLTVFPVLIVSYFSMNFLGDRIDSWFNVKIEGALDDSLELARNSLTVRTRQHLYNVEKVARELTVTDELDYASTIESRMRQLGAYEMVLLGKSKRVLVYSGDNAEIGTIIPHFPADEILRSLSSRGYMSRLEYVGGISLYSRVAITLRPSATSDTMILTALFPFSDKERSLSNNVQEARNQYQNINYQRDLIKQSFRLTLFLIMVLSILFSVWGAFVYSRRLTNPVRKLLEGTLAVASGDLNKKLPVSDKDDFSLLARSFNTMTTRLSDARQESEESQQQVQRQHDYLNTVLDHLTSGVITIDDQQVIRRINSAAEQILQVPLSEFINNRLFEVGETHQALKPLLEVIQPYLIRQESEWQCEISLMLPQGRQMLVCRGTALPQLIDGSKGHVLVLDDITDVVQAEHEAAWSEVARRLAHEIKNPLTPIRLSAERLQHRLLPELSEESADLLQRMSRTIMNQVDNLKGMVDAFSEYARAPSLRLQPVDLNALVSEVAELYRINDQHIDVTLDLEELPTIYLDSGRIRQLVVNLLKNAFEALESDTEYRKVSLCTKYLHSNEDSPEVCFSVSDTGSGIPNDILPSLFDPYVSGKQAGSGLGLSIVKKIVEEHSARVIAKNNEQHGATISIYFPVEAGVKLKKGQSLEVKHVT</sequence>
<dbReference type="Pfam" id="PF00512">
    <property type="entry name" value="HisKA"/>
    <property type="match status" value="1"/>
</dbReference>
<dbReference type="EMBL" id="QGKL01000010">
    <property type="protein sequence ID" value="PWQ98769.1"/>
    <property type="molecule type" value="Genomic_DNA"/>
</dbReference>
<dbReference type="GO" id="GO:0007234">
    <property type="term" value="P:osmosensory signaling via phosphorelay pathway"/>
    <property type="evidence" value="ECO:0007669"/>
    <property type="project" value="TreeGrafter"/>
</dbReference>
<evidence type="ECO:0000256" key="5">
    <source>
        <dbReference type="ARBA" id="ARBA00022553"/>
    </source>
</evidence>
<dbReference type="AlphaFoldDB" id="A0A317CKB0"/>
<dbReference type="GO" id="GO:0000155">
    <property type="term" value="F:phosphorelay sensor kinase activity"/>
    <property type="evidence" value="ECO:0007669"/>
    <property type="project" value="InterPro"/>
</dbReference>
<keyword evidence="5" id="KW-0597">Phosphoprotein</keyword>
<evidence type="ECO:0000256" key="7">
    <source>
        <dbReference type="ARBA" id="ARBA00022692"/>
    </source>
</evidence>
<keyword evidence="10" id="KW-0067">ATP-binding</keyword>
<dbReference type="PRINTS" id="PR00344">
    <property type="entry name" value="BCTRLSENSOR"/>
</dbReference>